<evidence type="ECO:0000256" key="7">
    <source>
        <dbReference type="ARBA" id="ARBA00023125"/>
    </source>
</evidence>
<dbReference type="Pfam" id="PF14551">
    <property type="entry name" value="MCM_N"/>
    <property type="match status" value="1"/>
</dbReference>
<evidence type="ECO:0000256" key="11">
    <source>
        <dbReference type="RuleBase" id="RU365012"/>
    </source>
</evidence>
<dbReference type="Pfam" id="PF17855">
    <property type="entry name" value="MCM_lid"/>
    <property type="match status" value="1"/>
</dbReference>
<dbReference type="SMART" id="SM00350">
    <property type="entry name" value="MCM"/>
    <property type="match status" value="1"/>
</dbReference>
<dbReference type="Proteomes" id="UP000095284">
    <property type="component" value="Unplaced"/>
</dbReference>
<keyword evidence="3 10" id="KW-0547">Nucleotide-binding</keyword>
<dbReference type="GO" id="GO:0017116">
    <property type="term" value="F:single-stranded DNA helicase activity"/>
    <property type="evidence" value="ECO:0007669"/>
    <property type="project" value="TreeGrafter"/>
</dbReference>
<dbReference type="EC" id="3.6.4.12" evidence="11"/>
<keyword evidence="5 11" id="KW-0347">Helicase</keyword>
<evidence type="ECO:0000256" key="5">
    <source>
        <dbReference type="ARBA" id="ARBA00022806"/>
    </source>
</evidence>
<feature type="domain" description="MCM C-terminal AAA(+) ATPase" evidence="12">
    <location>
        <begin position="351"/>
        <end position="556"/>
    </location>
</feature>
<comment type="subcellular location">
    <subcellularLocation>
        <location evidence="1 11">Nucleus</location>
    </subcellularLocation>
</comment>
<dbReference type="Gene3D" id="2.40.50.140">
    <property type="entry name" value="Nucleic acid-binding proteins"/>
    <property type="match status" value="1"/>
</dbReference>
<dbReference type="SUPFAM" id="SSF52540">
    <property type="entry name" value="P-loop containing nucleoside triphosphate hydrolases"/>
    <property type="match status" value="1"/>
</dbReference>
<dbReference type="GO" id="GO:0003697">
    <property type="term" value="F:single-stranded DNA binding"/>
    <property type="evidence" value="ECO:0007669"/>
    <property type="project" value="TreeGrafter"/>
</dbReference>
<protein>
    <recommendedName>
        <fullName evidence="11">DNA replication licensing factor MCM7</fullName>
        <ecNumber evidence="11">3.6.4.12</ecNumber>
    </recommendedName>
</protein>
<dbReference type="Gene3D" id="3.40.50.300">
    <property type="entry name" value="P-loop containing nucleotide triphosphate hydrolases"/>
    <property type="match status" value="1"/>
</dbReference>
<dbReference type="Pfam" id="PF17207">
    <property type="entry name" value="MCM_OB"/>
    <property type="match status" value="1"/>
</dbReference>
<evidence type="ECO:0000256" key="10">
    <source>
        <dbReference type="RuleBase" id="RU004070"/>
    </source>
</evidence>
<dbReference type="PANTHER" id="PTHR11630:SF26">
    <property type="entry name" value="DNA REPLICATION LICENSING FACTOR MCM7"/>
    <property type="match status" value="1"/>
</dbReference>
<dbReference type="AlphaFoldDB" id="A0A1I7SMR2"/>
<sequence length="741" mass="83077">MDINLYFLLGSLGSMGVIKNYGEAKQRIDDFLRNYFKSDDGGMKNFVYADKITELAHRKLVALYIHLADVNQHDPDLKTEIQNNTRRYQKLFSQSIDEYIAQILSTSEAPVVDALDAFVFQRKYVVKKEQEKSQENQQPEDPKNHYPEELMRRFEVYFVHEPTESQLAVRDIRAQWVGKLVVMKGVVIRVSDVKPSVSVITYSCDTCGSELYQTVTTRAFQPLINCQSKDCVSSKAGGRLQLQHRGSKMPKFQEIRIQELSDQVPVGSIPRAMTAFCYGENTRQVQPGDQIFVSGVLTPTLSSGFKQMGGGLITDVVLDVHHIKNNRNDTEDFADAEMTEEEIDIVSQENIYDLLAYSIAPEIYGLSDVKKSLLLCLVGGTDAQESGMKIRGAINVLLVGDPGVAKSQLLSYVDRLAVRSQYTTGRGSSGVGLTAAVVKDSVTGEMTLEGGALVLADKGICCIDEFDKMMESDRTAIHEVMEQQTISIAKAGILTSLNARVAIVAAANPAFGRYNPKRSIEENIQLPAALLSRFDLLWLIQDRPDRDGDRRLAEHVTFVHREGHQPKAAMEPLPMDLVRKYITICKKKQPKFPTSLTQRLVEKYVQIRNDAEEDVNSTYTSPRVLLGIIRLSTALARLHLSDEVTPENVDEAIRLMDSAKASLAPKMQDIRRRKSPLDEAFDAIRDFLVSGNSNITKRDIIRKCVAKGIDEEIVHQGLDTWTNSGVLFEDQNKRLRYTLVN</sequence>
<dbReference type="WBParaSite" id="BXY_1434800.1">
    <property type="protein sequence ID" value="BXY_1434800.1"/>
    <property type="gene ID" value="BXY_1434800"/>
</dbReference>
<keyword evidence="7 10" id="KW-0238">DNA-binding</keyword>
<dbReference type="Gene3D" id="3.30.1640.10">
    <property type="entry name" value="mini-chromosome maintenance (MCM) complex, chain A, domain 1"/>
    <property type="match status" value="1"/>
</dbReference>
<dbReference type="PRINTS" id="PR01663">
    <property type="entry name" value="MCMPROTEIN7"/>
</dbReference>
<dbReference type="InterPro" id="IPR041562">
    <property type="entry name" value="MCM_lid"/>
</dbReference>
<dbReference type="FunFam" id="3.40.50.300:FF:000826">
    <property type="entry name" value="Replicative DNA helicase Mcm"/>
    <property type="match status" value="1"/>
</dbReference>
<keyword evidence="9 11" id="KW-0131">Cell cycle</keyword>
<evidence type="ECO:0000256" key="2">
    <source>
        <dbReference type="ARBA" id="ARBA00022705"/>
    </source>
</evidence>
<dbReference type="InterPro" id="IPR033762">
    <property type="entry name" value="MCM_OB"/>
</dbReference>
<organism evidence="13 14">
    <name type="scientific">Bursaphelenchus xylophilus</name>
    <name type="common">Pinewood nematode worm</name>
    <name type="synonym">Aphelenchoides xylophilus</name>
    <dbReference type="NCBI Taxonomy" id="6326"/>
    <lineage>
        <taxon>Eukaryota</taxon>
        <taxon>Metazoa</taxon>
        <taxon>Ecdysozoa</taxon>
        <taxon>Nematoda</taxon>
        <taxon>Chromadorea</taxon>
        <taxon>Rhabditida</taxon>
        <taxon>Tylenchina</taxon>
        <taxon>Tylenchomorpha</taxon>
        <taxon>Aphelenchoidea</taxon>
        <taxon>Aphelenchoididae</taxon>
        <taxon>Bursaphelenchus</taxon>
    </lineage>
</organism>
<evidence type="ECO:0000256" key="1">
    <source>
        <dbReference type="ARBA" id="ARBA00004123"/>
    </source>
</evidence>
<dbReference type="GO" id="GO:0042555">
    <property type="term" value="C:MCM complex"/>
    <property type="evidence" value="ECO:0007669"/>
    <property type="project" value="InterPro"/>
</dbReference>
<dbReference type="GO" id="GO:0006271">
    <property type="term" value="P:DNA strand elongation involved in DNA replication"/>
    <property type="evidence" value="ECO:0007669"/>
    <property type="project" value="TreeGrafter"/>
</dbReference>
<dbReference type="PRINTS" id="PR01657">
    <property type="entry name" value="MCMFAMILY"/>
</dbReference>
<dbReference type="SMART" id="SM00382">
    <property type="entry name" value="AAA"/>
    <property type="match status" value="1"/>
</dbReference>
<reference evidence="14" key="1">
    <citation type="submission" date="2016-11" db="UniProtKB">
        <authorList>
            <consortium name="WormBaseParasite"/>
        </authorList>
    </citation>
    <scope>IDENTIFICATION</scope>
</reference>
<comment type="catalytic activity">
    <reaction evidence="11">
        <text>ATP + H2O = ADP + phosphate + H(+)</text>
        <dbReference type="Rhea" id="RHEA:13065"/>
        <dbReference type="ChEBI" id="CHEBI:15377"/>
        <dbReference type="ChEBI" id="CHEBI:15378"/>
        <dbReference type="ChEBI" id="CHEBI:30616"/>
        <dbReference type="ChEBI" id="CHEBI:43474"/>
        <dbReference type="ChEBI" id="CHEBI:456216"/>
        <dbReference type="EC" id="3.6.4.12"/>
    </reaction>
</comment>
<dbReference type="Gene3D" id="2.20.28.10">
    <property type="match status" value="1"/>
</dbReference>
<dbReference type="SUPFAM" id="SSF50249">
    <property type="entry name" value="Nucleic acid-binding proteins"/>
    <property type="match status" value="1"/>
</dbReference>
<proteinExistence type="inferred from homology"/>
<dbReference type="PROSITE" id="PS50051">
    <property type="entry name" value="MCM_2"/>
    <property type="match status" value="1"/>
</dbReference>
<evidence type="ECO:0000256" key="8">
    <source>
        <dbReference type="ARBA" id="ARBA00023242"/>
    </source>
</evidence>
<comment type="function">
    <text evidence="11">Acts as component of the MCM2-7 complex (MCM complex) which is the replicative helicase essential for 'once per cell cycle' DNA replication initiation and elongation in eukaryotic cells. The active ATPase sites in the MCM2-7 ring are formed through the interaction surfaces of two neighboring subunits such that a critical structure of a conserved arginine finger motif is provided in trans relative to the ATP-binding site of the Walker A box of the adjacent subunit. The six ATPase active sites, however, are likely to contribute differentially to the complex helicase activity.</text>
</comment>
<keyword evidence="8 11" id="KW-0539">Nucleus</keyword>
<evidence type="ECO:0000313" key="14">
    <source>
        <dbReference type="WBParaSite" id="BXY_1434800.1"/>
    </source>
</evidence>
<dbReference type="InterPro" id="IPR027417">
    <property type="entry name" value="P-loop_NTPase"/>
</dbReference>
<accession>A0A1I7SMR2</accession>
<evidence type="ECO:0000256" key="6">
    <source>
        <dbReference type="ARBA" id="ARBA00022840"/>
    </source>
</evidence>
<dbReference type="InterPro" id="IPR027925">
    <property type="entry name" value="MCM_N"/>
</dbReference>
<comment type="similarity">
    <text evidence="10">Belongs to the MCM family.</text>
</comment>
<dbReference type="GO" id="GO:0000727">
    <property type="term" value="P:double-strand break repair via break-induced replication"/>
    <property type="evidence" value="ECO:0007669"/>
    <property type="project" value="TreeGrafter"/>
</dbReference>
<dbReference type="eggNOG" id="KOG0482">
    <property type="taxonomic scope" value="Eukaryota"/>
</dbReference>
<dbReference type="GO" id="GO:0005634">
    <property type="term" value="C:nucleus"/>
    <property type="evidence" value="ECO:0007669"/>
    <property type="project" value="UniProtKB-SubCell"/>
</dbReference>
<gene>
    <name evidence="11" type="primary">MCM7</name>
</gene>
<evidence type="ECO:0000259" key="12">
    <source>
        <dbReference type="PROSITE" id="PS50051"/>
    </source>
</evidence>
<keyword evidence="4 11" id="KW-0378">Hydrolase</keyword>
<evidence type="ECO:0000313" key="13">
    <source>
        <dbReference type="Proteomes" id="UP000095284"/>
    </source>
</evidence>
<dbReference type="InterPro" id="IPR003593">
    <property type="entry name" value="AAA+_ATPase"/>
</dbReference>
<dbReference type="PANTHER" id="PTHR11630">
    <property type="entry name" value="DNA REPLICATION LICENSING FACTOR MCM FAMILY MEMBER"/>
    <property type="match status" value="1"/>
</dbReference>
<dbReference type="Pfam" id="PF00493">
    <property type="entry name" value="MCM"/>
    <property type="match status" value="1"/>
</dbReference>
<evidence type="ECO:0000256" key="9">
    <source>
        <dbReference type="ARBA" id="ARBA00023306"/>
    </source>
</evidence>
<dbReference type="InterPro" id="IPR008050">
    <property type="entry name" value="MCM7"/>
</dbReference>
<dbReference type="PROSITE" id="PS00847">
    <property type="entry name" value="MCM_1"/>
    <property type="match status" value="1"/>
</dbReference>
<name>A0A1I7SMR2_BURXY</name>
<dbReference type="FunFam" id="2.20.28.10:FF:000004">
    <property type="entry name" value="DNA replication licensing factor MCM7"/>
    <property type="match status" value="1"/>
</dbReference>
<dbReference type="GO" id="GO:0006270">
    <property type="term" value="P:DNA replication initiation"/>
    <property type="evidence" value="ECO:0007669"/>
    <property type="project" value="InterPro"/>
</dbReference>
<dbReference type="CDD" id="cd17758">
    <property type="entry name" value="MCM7"/>
    <property type="match status" value="1"/>
</dbReference>
<dbReference type="InterPro" id="IPR031327">
    <property type="entry name" value="MCM"/>
</dbReference>
<keyword evidence="6 10" id="KW-0067">ATP-binding</keyword>
<evidence type="ECO:0000256" key="4">
    <source>
        <dbReference type="ARBA" id="ARBA00022801"/>
    </source>
</evidence>
<dbReference type="InterPro" id="IPR018525">
    <property type="entry name" value="MCM_CS"/>
</dbReference>
<dbReference type="InterPro" id="IPR001208">
    <property type="entry name" value="MCM_dom"/>
</dbReference>
<dbReference type="InterPro" id="IPR012340">
    <property type="entry name" value="NA-bd_OB-fold"/>
</dbReference>
<dbReference type="GO" id="GO:0005524">
    <property type="term" value="F:ATP binding"/>
    <property type="evidence" value="ECO:0007669"/>
    <property type="project" value="UniProtKB-KW"/>
</dbReference>
<keyword evidence="2 11" id="KW-0235">DNA replication</keyword>
<dbReference type="GO" id="GO:0016887">
    <property type="term" value="F:ATP hydrolysis activity"/>
    <property type="evidence" value="ECO:0007669"/>
    <property type="project" value="RHEA"/>
</dbReference>
<evidence type="ECO:0000256" key="3">
    <source>
        <dbReference type="ARBA" id="ARBA00022741"/>
    </source>
</evidence>